<gene>
    <name evidence="1" type="ORF">SDC9_151804</name>
</gene>
<organism evidence="1">
    <name type="scientific">bioreactor metagenome</name>
    <dbReference type="NCBI Taxonomy" id="1076179"/>
    <lineage>
        <taxon>unclassified sequences</taxon>
        <taxon>metagenomes</taxon>
        <taxon>ecological metagenomes</taxon>
    </lineage>
</organism>
<sequence length="76" mass="9038">MAVKKICVSIAKNLLQTLTQTFPDKKFIVYLQINNNDSIIRFHQIWNEEPLYFDVKQLRNKDGTEIFEYKYEPGPT</sequence>
<name>A0A645EVM9_9ZZZZ</name>
<proteinExistence type="predicted"/>
<reference evidence="1" key="1">
    <citation type="submission" date="2019-08" db="EMBL/GenBank/DDBJ databases">
        <authorList>
            <person name="Kucharzyk K."/>
            <person name="Murdoch R.W."/>
            <person name="Higgins S."/>
            <person name="Loffler F."/>
        </authorList>
    </citation>
    <scope>NUCLEOTIDE SEQUENCE</scope>
</reference>
<evidence type="ECO:0000313" key="1">
    <source>
        <dbReference type="EMBL" id="MPN04563.1"/>
    </source>
</evidence>
<dbReference type="AlphaFoldDB" id="A0A645EVM9"/>
<accession>A0A645EVM9</accession>
<dbReference type="EMBL" id="VSSQ01050475">
    <property type="protein sequence ID" value="MPN04563.1"/>
    <property type="molecule type" value="Genomic_DNA"/>
</dbReference>
<protein>
    <submittedName>
        <fullName evidence="1">Uncharacterized protein</fullName>
    </submittedName>
</protein>
<comment type="caution">
    <text evidence="1">The sequence shown here is derived from an EMBL/GenBank/DDBJ whole genome shotgun (WGS) entry which is preliminary data.</text>
</comment>